<organism evidence="7 8">
    <name type="scientific">Leucobacter allii</name>
    <dbReference type="NCBI Taxonomy" id="2932247"/>
    <lineage>
        <taxon>Bacteria</taxon>
        <taxon>Bacillati</taxon>
        <taxon>Actinomycetota</taxon>
        <taxon>Actinomycetes</taxon>
        <taxon>Micrococcales</taxon>
        <taxon>Microbacteriaceae</taxon>
        <taxon>Leucobacter</taxon>
    </lineage>
</organism>
<evidence type="ECO:0000313" key="8">
    <source>
        <dbReference type="Proteomes" id="UP000831786"/>
    </source>
</evidence>
<evidence type="ECO:0000256" key="4">
    <source>
        <dbReference type="ARBA" id="ARBA00022840"/>
    </source>
</evidence>
<dbReference type="InterPro" id="IPR027417">
    <property type="entry name" value="P-loop_NTPase"/>
</dbReference>
<reference evidence="7 8" key="1">
    <citation type="submission" date="2022-04" db="EMBL/GenBank/DDBJ databases">
        <title>Leucobacter sp. isolated from rhizosphere of garlic.</title>
        <authorList>
            <person name="Won M."/>
            <person name="Lee C.-M."/>
            <person name="Woen H.-Y."/>
            <person name="Kwon S.-W."/>
        </authorList>
    </citation>
    <scope>NUCLEOTIDE SEQUENCE [LARGE SCALE GENOMIC DNA]</scope>
    <source>
        <strain evidence="7 8">H21R-40</strain>
    </source>
</reference>
<dbReference type="Gene3D" id="3.40.50.300">
    <property type="entry name" value="P-loop containing nucleotide triphosphate hydrolases"/>
    <property type="match status" value="1"/>
</dbReference>
<evidence type="ECO:0000313" key="7">
    <source>
        <dbReference type="EMBL" id="UOQ56715.1"/>
    </source>
</evidence>
<protein>
    <submittedName>
        <fullName evidence="7">ABC transporter ATP-binding protein</fullName>
    </submittedName>
</protein>
<dbReference type="RefSeq" id="WP_244690742.1">
    <property type="nucleotide sequence ID" value="NZ_CP095044.1"/>
</dbReference>
<dbReference type="Pfam" id="PF00005">
    <property type="entry name" value="ABC_tran"/>
    <property type="match status" value="1"/>
</dbReference>
<evidence type="ECO:0000256" key="5">
    <source>
        <dbReference type="ARBA" id="ARBA00022970"/>
    </source>
</evidence>
<keyword evidence="4 7" id="KW-0067">ATP-binding</keyword>
<keyword evidence="5" id="KW-0029">Amino-acid transport</keyword>
<dbReference type="InterPro" id="IPR052156">
    <property type="entry name" value="BCAA_Transport_ATP-bd_LivF"/>
</dbReference>
<dbReference type="EMBL" id="CP095045">
    <property type="protein sequence ID" value="UOQ56715.1"/>
    <property type="molecule type" value="Genomic_DNA"/>
</dbReference>
<evidence type="ECO:0000256" key="3">
    <source>
        <dbReference type="ARBA" id="ARBA00022741"/>
    </source>
</evidence>
<comment type="similarity">
    <text evidence="1">Belongs to the ABC transporter superfamily.</text>
</comment>
<dbReference type="GO" id="GO:0005524">
    <property type="term" value="F:ATP binding"/>
    <property type="evidence" value="ECO:0007669"/>
    <property type="project" value="UniProtKB-KW"/>
</dbReference>
<dbReference type="InterPro" id="IPR003439">
    <property type="entry name" value="ABC_transporter-like_ATP-bd"/>
</dbReference>
<dbReference type="PROSITE" id="PS00211">
    <property type="entry name" value="ABC_TRANSPORTER_1"/>
    <property type="match status" value="1"/>
</dbReference>
<dbReference type="SMART" id="SM00382">
    <property type="entry name" value="AAA"/>
    <property type="match status" value="1"/>
</dbReference>
<sequence length="241" mass="25901">MKMLEVQGLNVRYGAVKAVLDADLEVDDGELVVVVGANGAGKSSLLRAVAGLNKHRGRIGFAGADISARRAEQRVKRGLSLVPEGRHIFGRMTVLENLQVAAWGARVDLSAEIAGVFARFPRLEERKHQVAATLSGGEQQMLALSRALIRHPKLLMLDEPSMGLAPKIVAQMFEIIEEINAAGTSVLLIEQNARMALSIAHRGYLMETGALSGGGDARAMLEDERLHEAYFGKASEPDGTP</sequence>
<name>A0ABY4FJG4_9MICO</name>
<evidence type="ECO:0000259" key="6">
    <source>
        <dbReference type="PROSITE" id="PS50893"/>
    </source>
</evidence>
<proteinExistence type="inferred from homology"/>
<gene>
    <name evidence="7" type="ORF">MUN78_13705</name>
</gene>
<dbReference type="Proteomes" id="UP000831786">
    <property type="component" value="Chromosome"/>
</dbReference>
<keyword evidence="3" id="KW-0547">Nucleotide-binding</keyword>
<dbReference type="CDD" id="cd03224">
    <property type="entry name" value="ABC_TM1139_LivF_branched"/>
    <property type="match status" value="1"/>
</dbReference>
<dbReference type="PANTHER" id="PTHR43820">
    <property type="entry name" value="HIGH-AFFINITY BRANCHED-CHAIN AMINO ACID TRANSPORT ATP-BINDING PROTEIN LIVF"/>
    <property type="match status" value="1"/>
</dbReference>
<dbReference type="PANTHER" id="PTHR43820:SF4">
    <property type="entry name" value="HIGH-AFFINITY BRANCHED-CHAIN AMINO ACID TRANSPORT ATP-BINDING PROTEIN LIVF"/>
    <property type="match status" value="1"/>
</dbReference>
<keyword evidence="2" id="KW-0813">Transport</keyword>
<dbReference type="SUPFAM" id="SSF52540">
    <property type="entry name" value="P-loop containing nucleoside triphosphate hydrolases"/>
    <property type="match status" value="1"/>
</dbReference>
<keyword evidence="8" id="KW-1185">Reference proteome</keyword>
<evidence type="ECO:0000256" key="2">
    <source>
        <dbReference type="ARBA" id="ARBA00022448"/>
    </source>
</evidence>
<dbReference type="InterPro" id="IPR017871">
    <property type="entry name" value="ABC_transporter-like_CS"/>
</dbReference>
<feature type="domain" description="ABC transporter" evidence="6">
    <location>
        <begin position="4"/>
        <end position="233"/>
    </location>
</feature>
<accession>A0ABY4FJG4</accession>
<evidence type="ECO:0000256" key="1">
    <source>
        <dbReference type="ARBA" id="ARBA00005417"/>
    </source>
</evidence>
<dbReference type="InterPro" id="IPR003593">
    <property type="entry name" value="AAA+_ATPase"/>
</dbReference>
<dbReference type="PROSITE" id="PS50893">
    <property type="entry name" value="ABC_TRANSPORTER_2"/>
    <property type="match status" value="1"/>
</dbReference>